<comment type="caution">
    <text evidence="2">The sequence shown here is derived from an EMBL/GenBank/DDBJ whole genome shotgun (WGS) entry which is preliminary data.</text>
</comment>
<accession>A0A3N9XA71</accession>
<gene>
    <name evidence="2" type="ORF">DDE19_33090</name>
</gene>
<dbReference type="EMBL" id="QDGB01000407">
    <property type="protein sequence ID" value="RQX10024.1"/>
    <property type="molecule type" value="Genomic_DNA"/>
</dbReference>
<proteinExistence type="predicted"/>
<feature type="transmembrane region" description="Helical" evidence="1">
    <location>
        <begin position="44"/>
        <end position="68"/>
    </location>
</feature>
<evidence type="ECO:0000313" key="2">
    <source>
        <dbReference type="EMBL" id="RQX10024.1"/>
    </source>
</evidence>
<evidence type="ECO:0000256" key="1">
    <source>
        <dbReference type="SAM" id="Phobius"/>
    </source>
</evidence>
<keyword evidence="1" id="KW-0472">Membrane</keyword>
<name>A0A3N9XA71_9ACTN</name>
<sequence>MSTMLFLGLLLAALGGAVVATALTVRGFRAVLRSNERVGRLRAAALLVGAATVAVYAWGLLHLGFAVLRAEDGGAGSSPIEPCRVAGPQLASLVVGYDVSVLPLRFECRLSGGGTYVTSSVPGYVNPAAAGLGLVTATCGVLAARTARRVRPPVA</sequence>
<protein>
    <submittedName>
        <fullName evidence="2">Uncharacterized protein</fullName>
    </submittedName>
</protein>
<dbReference type="Proteomes" id="UP000278981">
    <property type="component" value="Unassembled WGS sequence"/>
</dbReference>
<keyword evidence="1" id="KW-0812">Transmembrane</keyword>
<keyword evidence="1" id="KW-1133">Transmembrane helix</keyword>
<organism evidence="2 3">
    <name type="scientific">Micromonospora ureilytica</name>
    <dbReference type="NCBI Taxonomy" id="709868"/>
    <lineage>
        <taxon>Bacteria</taxon>
        <taxon>Bacillati</taxon>
        <taxon>Actinomycetota</taxon>
        <taxon>Actinomycetes</taxon>
        <taxon>Micromonosporales</taxon>
        <taxon>Micromonosporaceae</taxon>
        <taxon>Micromonospora</taxon>
    </lineage>
</organism>
<reference evidence="2 3" key="1">
    <citation type="submission" date="2018-04" db="EMBL/GenBank/DDBJ databases">
        <title>Micromonosporas from Atacama Desert.</title>
        <authorList>
            <person name="Carro L."/>
            <person name="Klenk H.-P."/>
            <person name="Goodfellow M."/>
        </authorList>
    </citation>
    <scope>NUCLEOTIDE SEQUENCE [LARGE SCALE GENOMIC DNA]</scope>
    <source>
        <strain evidence="2 3">LB19</strain>
    </source>
</reference>
<evidence type="ECO:0000313" key="3">
    <source>
        <dbReference type="Proteomes" id="UP000278981"/>
    </source>
</evidence>
<dbReference type="AlphaFoldDB" id="A0A3N9XA71"/>